<sequence length="327" mass="37462">MIARNKKLFTPSNSANDDPSLPINRARILEQRIQSHSILISQSSIINTKLFWVVLRKFLKAYDGEVNLVFDENLISNEYVVKLCLDYGVKKGKKIVKKELIVSLKGELYFVKFIINHEEDDYEPRVILGRSFLRLSHGVVDFSNGVITIYPEPNPFEDDYEKTRKSSDDWDQLLDFNFDDVPNWGTFNSRGSRERGIAVRISQKFALLEEERPVIETMAYNDKYKKILDETWKYKMELDGKAMKEEEDAVKRIKGEALKAKDDLGAFIFPISFFFFSSIAVQTSGSGISIPLTVATTFPGSGNLYYQWELYLGSGNALCILFPTILP</sequence>
<comment type="caution">
    <text evidence="1">The sequence shown here is derived from an EMBL/GenBank/DDBJ whole genome shotgun (WGS) entry which is preliminary data.</text>
</comment>
<gene>
    <name evidence="1" type="ORF">Tci_016150</name>
</gene>
<dbReference type="AlphaFoldDB" id="A0A6L2K5X1"/>
<proteinExistence type="predicted"/>
<evidence type="ECO:0000313" key="1">
    <source>
        <dbReference type="EMBL" id="GEU44172.1"/>
    </source>
</evidence>
<protein>
    <submittedName>
        <fullName evidence="1">Uncharacterized protein</fullName>
    </submittedName>
</protein>
<dbReference type="EMBL" id="BKCJ010001808">
    <property type="protein sequence ID" value="GEU44172.1"/>
    <property type="molecule type" value="Genomic_DNA"/>
</dbReference>
<organism evidence="1">
    <name type="scientific">Tanacetum cinerariifolium</name>
    <name type="common">Dalmatian daisy</name>
    <name type="synonym">Chrysanthemum cinerariifolium</name>
    <dbReference type="NCBI Taxonomy" id="118510"/>
    <lineage>
        <taxon>Eukaryota</taxon>
        <taxon>Viridiplantae</taxon>
        <taxon>Streptophyta</taxon>
        <taxon>Embryophyta</taxon>
        <taxon>Tracheophyta</taxon>
        <taxon>Spermatophyta</taxon>
        <taxon>Magnoliopsida</taxon>
        <taxon>eudicotyledons</taxon>
        <taxon>Gunneridae</taxon>
        <taxon>Pentapetalae</taxon>
        <taxon>asterids</taxon>
        <taxon>campanulids</taxon>
        <taxon>Asterales</taxon>
        <taxon>Asteraceae</taxon>
        <taxon>Asteroideae</taxon>
        <taxon>Anthemideae</taxon>
        <taxon>Anthemidinae</taxon>
        <taxon>Tanacetum</taxon>
    </lineage>
</organism>
<name>A0A6L2K5X1_TANCI</name>
<reference evidence="1" key="1">
    <citation type="journal article" date="2019" name="Sci. Rep.">
        <title>Draft genome of Tanacetum cinerariifolium, the natural source of mosquito coil.</title>
        <authorList>
            <person name="Yamashiro T."/>
            <person name="Shiraishi A."/>
            <person name="Satake H."/>
            <person name="Nakayama K."/>
        </authorList>
    </citation>
    <scope>NUCLEOTIDE SEQUENCE</scope>
</reference>
<accession>A0A6L2K5X1</accession>